<feature type="transmembrane region" description="Helical" evidence="7">
    <location>
        <begin position="143"/>
        <end position="162"/>
    </location>
</feature>
<reference evidence="10" key="1">
    <citation type="journal article" date="2017" name="Genome Biol.">
        <title>Comparative genomics reveals high biological diversity and specific adaptations in the industrially and medically important fungal genus Aspergillus.</title>
        <authorList>
            <person name="de Vries R.P."/>
            <person name="Riley R."/>
            <person name="Wiebenga A."/>
            <person name="Aguilar-Osorio G."/>
            <person name="Amillis S."/>
            <person name="Uchima C.A."/>
            <person name="Anderluh G."/>
            <person name="Asadollahi M."/>
            <person name="Askin M."/>
            <person name="Barry K."/>
            <person name="Battaglia E."/>
            <person name="Bayram O."/>
            <person name="Benocci T."/>
            <person name="Braus-Stromeyer S.A."/>
            <person name="Caldana C."/>
            <person name="Canovas D."/>
            <person name="Cerqueira G.C."/>
            <person name="Chen F."/>
            <person name="Chen W."/>
            <person name="Choi C."/>
            <person name="Clum A."/>
            <person name="Dos Santos R.A."/>
            <person name="Damasio A.R."/>
            <person name="Diallinas G."/>
            <person name="Emri T."/>
            <person name="Fekete E."/>
            <person name="Flipphi M."/>
            <person name="Freyberg S."/>
            <person name="Gallo A."/>
            <person name="Gournas C."/>
            <person name="Habgood R."/>
            <person name="Hainaut M."/>
            <person name="Harispe M.L."/>
            <person name="Henrissat B."/>
            <person name="Hilden K.S."/>
            <person name="Hope R."/>
            <person name="Hossain A."/>
            <person name="Karabika E."/>
            <person name="Karaffa L."/>
            <person name="Karanyi Z."/>
            <person name="Krasevec N."/>
            <person name="Kuo A."/>
            <person name="Kusch H."/>
            <person name="LaButti K."/>
            <person name="Lagendijk E.L."/>
            <person name="Lapidus A."/>
            <person name="Levasseur A."/>
            <person name="Lindquist E."/>
            <person name="Lipzen A."/>
            <person name="Logrieco A.F."/>
            <person name="MacCabe A."/>
            <person name="Maekelae M.R."/>
            <person name="Malavazi I."/>
            <person name="Melin P."/>
            <person name="Meyer V."/>
            <person name="Mielnichuk N."/>
            <person name="Miskei M."/>
            <person name="Molnar A.P."/>
            <person name="Mule G."/>
            <person name="Ngan C.Y."/>
            <person name="Orejas M."/>
            <person name="Orosz E."/>
            <person name="Ouedraogo J.P."/>
            <person name="Overkamp K.M."/>
            <person name="Park H.-S."/>
            <person name="Perrone G."/>
            <person name="Piumi F."/>
            <person name="Punt P.J."/>
            <person name="Ram A.F."/>
            <person name="Ramon A."/>
            <person name="Rauscher S."/>
            <person name="Record E."/>
            <person name="Riano-Pachon D.M."/>
            <person name="Robert V."/>
            <person name="Roehrig J."/>
            <person name="Ruller R."/>
            <person name="Salamov A."/>
            <person name="Salih N.S."/>
            <person name="Samson R.A."/>
            <person name="Sandor E."/>
            <person name="Sanguinetti M."/>
            <person name="Schuetze T."/>
            <person name="Sepcic K."/>
            <person name="Shelest E."/>
            <person name="Sherlock G."/>
            <person name="Sophianopoulou V."/>
            <person name="Squina F.M."/>
            <person name="Sun H."/>
            <person name="Susca A."/>
            <person name="Todd R.B."/>
            <person name="Tsang A."/>
            <person name="Unkles S.E."/>
            <person name="van de Wiele N."/>
            <person name="van Rossen-Uffink D."/>
            <person name="Oliveira J.V."/>
            <person name="Vesth T.C."/>
            <person name="Visser J."/>
            <person name="Yu J.-H."/>
            <person name="Zhou M."/>
            <person name="Andersen M.R."/>
            <person name="Archer D.B."/>
            <person name="Baker S.E."/>
            <person name="Benoit I."/>
            <person name="Brakhage A.A."/>
            <person name="Braus G.H."/>
            <person name="Fischer R."/>
            <person name="Frisvad J.C."/>
            <person name="Goldman G.H."/>
            <person name="Houbraken J."/>
            <person name="Oakley B."/>
            <person name="Pocsi I."/>
            <person name="Scazzocchio C."/>
            <person name="Seiboth B."/>
            <person name="vanKuyk P.A."/>
            <person name="Wortman J."/>
            <person name="Dyer P.S."/>
            <person name="Grigoriev I.V."/>
        </authorList>
    </citation>
    <scope>NUCLEOTIDE SEQUENCE [LARGE SCALE GENOMIC DNA]</scope>
    <source>
        <strain evidence="10">CBS 516.65</strain>
    </source>
</reference>
<dbReference type="AlphaFoldDB" id="A0A1L9V612"/>
<evidence type="ECO:0000313" key="9">
    <source>
        <dbReference type="EMBL" id="OJJ79360.1"/>
    </source>
</evidence>
<dbReference type="Proteomes" id="UP000184300">
    <property type="component" value="Unassembled WGS sequence"/>
</dbReference>
<proteinExistence type="predicted"/>
<dbReference type="InterPro" id="IPR020846">
    <property type="entry name" value="MFS_dom"/>
</dbReference>
<dbReference type="InterPro" id="IPR036259">
    <property type="entry name" value="MFS_trans_sf"/>
</dbReference>
<keyword evidence="5 7" id="KW-0472">Membrane</keyword>
<evidence type="ECO:0000256" key="2">
    <source>
        <dbReference type="ARBA" id="ARBA00022448"/>
    </source>
</evidence>
<feature type="transmembrane region" description="Helical" evidence="7">
    <location>
        <begin position="459"/>
        <end position="487"/>
    </location>
</feature>
<dbReference type="STRING" id="1160497.A0A1L9V612"/>
<feature type="transmembrane region" description="Helical" evidence="7">
    <location>
        <begin position="115"/>
        <end position="136"/>
    </location>
</feature>
<dbReference type="InterPro" id="IPR011701">
    <property type="entry name" value="MFS"/>
</dbReference>
<dbReference type="PANTHER" id="PTHR43791:SF52">
    <property type="entry name" value="TRANSPORTER, PUTATIVE (AFU_ORTHOLOGUE AFUA_1G11820)-RELATED"/>
    <property type="match status" value="1"/>
</dbReference>
<dbReference type="FunFam" id="1.20.1250.20:FF:000034">
    <property type="entry name" value="MFS general substrate transporter"/>
    <property type="match status" value="1"/>
</dbReference>
<feature type="transmembrane region" description="Helical" evidence="7">
    <location>
        <begin position="168"/>
        <end position="191"/>
    </location>
</feature>
<dbReference type="EMBL" id="KV878919">
    <property type="protein sequence ID" value="OJJ79360.1"/>
    <property type="molecule type" value="Genomic_DNA"/>
</dbReference>
<sequence length="521" mass="58595">MIMTIISFDIIPFHFSFSTMLSFIQYSRSSSETPSEKAPQHPTISADEAESAVDGTYSNTLDPAAVRRLNRKLDLHVLPPLFILYFLSFLDRGNIGNAKIQGLEKSLEMSGQDYSIALCIFFIPYILFEVPSNLILKRLSPSTWLSILVTGWGIITMCQGFLRNFGEIVTLRVILGVFEAGVFPGCMYILAMYYPRYELQWRFGMFFPSSTLAGAFGGLLAYAIVKMDGLRGLEGWRWIFIIEGSITAAYGICVWWLVVDWPDEANYLNDDEKALQKAKMTQDDGEASMDRLTPATTKRIFLDWKIYLGCIMYIGTINTTYAVSFFVPTIIAQLGYTASDAQLRTIPLYVVAVFIQLLFTYMADRFRNRYFFTLFSIIFGIVGYSILLASSYVSTQVQYFACFLITITGYTTLPLILAWATNQLVGQYKRSIGVAMVVGGGNCGGIIASNIFLESEFPYYKTGFSVCLALLLLTALASTGFAIGLAMENRARDRGKRDYRLQDQSEADNLGDDHPRYRYAL</sequence>
<feature type="transmembrane region" description="Helical" evidence="7">
    <location>
        <begin position="398"/>
        <end position="420"/>
    </location>
</feature>
<feature type="transmembrane region" description="Helical" evidence="7">
    <location>
        <begin position="370"/>
        <end position="392"/>
    </location>
</feature>
<keyword evidence="3 7" id="KW-0812">Transmembrane</keyword>
<dbReference type="GeneID" id="34455758"/>
<dbReference type="SUPFAM" id="SSF103473">
    <property type="entry name" value="MFS general substrate transporter"/>
    <property type="match status" value="1"/>
</dbReference>
<dbReference type="FunFam" id="1.20.1250.20:FF:000068">
    <property type="entry name" value="MFS general substrate transporter"/>
    <property type="match status" value="1"/>
</dbReference>
<gene>
    <name evidence="9" type="ORF">ASPGLDRAFT_1057637</name>
</gene>
<evidence type="ECO:0000313" key="10">
    <source>
        <dbReference type="Proteomes" id="UP000184300"/>
    </source>
</evidence>
<feature type="region of interest" description="Disordered" evidence="6">
    <location>
        <begin position="32"/>
        <end position="51"/>
    </location>
</feature>
<accession>A0A1L9V612</accession>
<dbReference type="Pfam" id="PF07690">
    <property type="entry name" value="MFS_1"/>
    <property type="match status" value="1"/>
</dbReference>
<feature type="transmembrane region" description="Helical" evidence="7">
    <location>
        <begin position="236"/>
        <end position="258"/>
    </location>
</feature>
<dbReference type="VEuPathDB" id="FungiDB:ASPGLDRAFT_1057637"/>
<keyword evidence="2" id="KW-0813">Transport</keyword>
<dbReference type="RefSeq" id="XP_022396058.1">
    <property type="nucleotide sequence ID" value="XM_022539497.1"/>
</dbReference>
<evidence type="ECO:0000256" key="3">
    <source>
        <dbReference type="ARBA" id="ARBA00022692"/>
    </source>
</evidence>
<name>A0A1L9V612_ASPGL</name>
<evidence type="ECO:0000256" key="4">
    <source>
        <dbReference type="ARBA" id="ARBA00022989"/>
    </source>
</evidence>
<organism evidence="9 10">
    <name type="scientific">Aspergillus glaucus CBS 516.65</name>
    <dbReference type="NCBI Taxonomy" id="1160497"/>
    <lineage>
        <taxon>Eukaryota</taxon>
        <taxon>Fungi</taxon>
        <taxon>Dikarya</taxon>
        <taxon>Ascomycota</taxon>
        <taxon>Pezizomycotina</taxon>
        <taxon>Eurotiomycetes</taxon>
        <taxon>Eurotiomycetidae</taxon>
        <taxon>Eurotiales</taxon>
        <taxon>Aspergillaceae</taxon>
        <taxon>Aspergillus</taxon>
        <taxon>Aspergillus subgen. Aspergillus</taxon>
    </lineage>
</organism>
<evidence type="ECO:0000256" key="7">
    <source>
        <dbReference type="SAM" id="Phobius"/>
    </source>
</evidence>
<feature type="transmembrane region" description="Helical" evidence="7">
    <location>
        <begin position="306"/>
        <end position="334"/>
    </location>
</feature>
<dbReference type="Gene3D" id="1.20.1250.20">
    <property type="entry name" value="MFS general substrate transporter like domains"/>
    <property type="match status" value="2"/>
</dbReference>
<feature type="transmembrane region" description="Helical" evidence="7">
    <location>
        <begin position="432"/>
        <end position="453"/>
    </location>
</feature>
<keyword evidence="4 7" id="KW-1133">Transmembrane helix</keyword>
<feature type="transmembrane region" description="Helical" evidence="7">
    <location>
        <begin position="346"/>
        <end position="363"/>
    </location>
</feature>
<feature type="transmembrane region" description="Helical" evidence="7">
    <location>
        <begin position="77"/>
        <end position="95"/>
    </location>
</feature>
<dbReference type="GO" id="GO:0022857">
    <property type="term" value="F:transmembrane transporter activity"/>
    <property type="evidence" value="ECO:0007669"/>
    <property type="project" value="InterPro"/>
</dbReference>
<evidence type="ECO:0000256" key="5">
    <source>
        <dbReference type="ARBA" id="ARBA00023136"/>
    </source>
</evidence>
<dbReference type="OrthoDB" id="19923at2759"/>
<evidence type="ECO:0000259" key="8">
    <source>
        <dbReference type="PROSITE" id="PS50850"/>
    </source>
</evidence>
<evidence type="ECO:0000256" key="6">
    <source>
        <dbReference type="SAM" id="MobiDB-lite"/>
    </source>
</evidence>
<feature type="domain" description="Major facilitator superfamily (MFS) profile" evidence="8">
    <location>
        <begin position="77"/>
        <end position="492"/>
    </location>
</feature>
<dbReference type="PROSITE" id="PS50850">
    <property type="entry name" value="MFS"/>
    <property type="match status" value="1"/>
</dbReference>
<dbReference type="GO" id="GO:0016020">
    <property type="term" value="C:membrane"/>
    <property type="evidence" value="ECO:0007669"/>
    <property type="project" value="UniProtKB-SubCell"/>
</dbReference>
<protein>
    <recommendedName>
        <fullName evidence="8">Major facilitator superfamily (MFS) profile domain-containing protein</fullName>
    </recommendedName>
</protein>
<feature type="transmembrane region" description="Helical" evidence="7">
    <location>
        <begin position="203"/>
        <end position="224"/>
    </location>
</feature>
<keyword evidence="10" id="KW-1185">Reference proteome</keyword>
<comment type="subcellular location">
    <subcellularLocation>
        <location evidence="1">Membrane</location>
        <topology evidence="1">Multi-pass membrane protein</topology>
    </subcellularLocation>
</comment>
<dbReference type="PANTHER" id="PTHR43791">
    <property type="entry name" value="PERMEASE-RELATED"/>
    <property type="match status" value="1"/>
</dbReference>
<evidence type="ECO:0000256" key="1">
    <source>
        <dbReference type="ARBA" id="ARBA00004141"/>
    </source>
</evidence>